<protein>
    <submittedName>
        <fullName evidence="1">Uncharacterized protein</fullName>
    </submittedName>
</protein>
<gene>
    <name evidence="1" type="ORF">LTRI10_LOCUS39775</name>
</gene>
<evidence type="ECO:0000313" key="2">
    <source>
        <dbReference type="Proteomes" id="UP001497516"/>
    </source>
</evidence>
<name>A0AAV2FMQ8_9ROSI</name>
<accession>A0AAV2FMQ8</accession>
<keyword evidence="2" id="KW-1185">Reference proteome</keyword>
<dbReference type="AlphaFoldDB" id="A0AAV2FMQ8"/>
<dbReference type="EMBL" id="OZ034820">
    <property type="protein sequence ID" value="CAL1399599.1"/>
    <property type="molecule type" value="Genomic_DNA"/>
</dbReference>
<sequence>MNCERFSRGNNFRIAELQEDLFYTNKDPQSDLQSSRMIGTAKLSNGLYQMDPLADTLSLTHHLFPPKPSHCLSISTLTYGIID</sequence>
<dbReference type="Proteomes" id="UP001497516">
    <property type="component" value="Chromosome 7"/>
</dbReference>
<reference evidence="1 2" key="1">
    <citation type="submission" date="2024-04" db="EMBL/GenBank/DDBJ databases">
        <authorList>
            <person name="Fracassetti M."/>
        </authorList>
    </citation>
    <scope>NUCLEOTIDE SEQUENCE [LARGE SCALE GENOMIC DNA]</scope>
</reference>
<proteinExistence type="predicted"/>
<evidence type="ECO:0000313" key="1">
    <source>
        <dbReference type="EMBL" id="CAL1399599.1"/>
    </source>
</evidence>
<organism evidence="1 2">
    <name type="scientific">Linum trigynum</name>
    <dbReference type="NCBI Taxonomy" id="586398"/>
    <lineage>
        <taxon>Eukaryota</taxon>
        <taxon>Viridiplantae</taxon>
        <taxon>Streptophyta</taxon>
        <taxon>Embryophyta</taxon>
        <taxon>Tracheophyta</taxon>
        <taxon>Spermatophyta</taxon>
        <taxon>Magnoliopsida</taxon>
        <taxon>eudicotyledons</taxon>
        <taxon>Gunneridae</taxon>
        <taxon>Pentapetalae</taxon>
        <taxon>rosids</taxon>
        <taxon>fabids</taxon>
        <taxon>Malpighiales</taxon>
        <taxon>Linaceae</taxon>
        <taxon>Linum</taxon>
    </lineage>
</organism>